<reference evidence="1" key="1">
    <citation type="submission" date="2020-02" db="EMBL/GenBank/DDBJ databases">
        <authorList>
            <person name="Meier V. D."/>
        </authorList>
    </citation>
    <scope>NUCLEOTIDE SEQUENCE</scope>
    <source>
        <strain evidence="1">AVDCRST_MAG76</strain>
    </source>
</reference>
<accession>A0A6J4I1P5</accession>
<protein>
    <recommendedName>
        <fullName evidence="2">DUF4012 domain-containing protein</fullName>
    </recommendedName>
</protein>
<organism evidence="1">
    <name type="scientific">uncultured Acidimicrobiales bacterium</name>
    <dbReference type="NCBI Taxonomy" id="310071"/>
    <lineage>
        <taxon>Bacteria</taxon>
        <taxon>Bacillati</taxon>
        <taxon>Actinomycetota</taxon>
        <taxon>Acidimicrobiia</taxon>
        <taxon>Acidimicrobiales</taxon>
        <taxon>environmental samples</taxon>
    </lineage>
</organism>
<evidence type="ECO:0008006" key="2">
    <source>
        <dbReference type="Google" id="ProtNLM"/>
    </source>
</evidence>
<dbReference type="EMBL" id="CADCSZ010000102">
    <property type="protein sequence ID" value="CAA9239420.1"/>
    <property type="molecule type" value="Genomic_DNA"/>
</dbReference>
<evidence type="ECO:0000313" key="1">
    <source>
        <dbReference type="EMBL" id="CAA9239420.1"/>
    </source>
</evidence>
<gene>
    <name evidence="1" type="ORF">AVDCRST_MAG76-1677</name>
</gene>
<name>A0A6J4I1P5_9ACTN</name>
<proteinExistence type="predicted"/>
<sequence>MLAGSAIFALWLVASVISLRKASSELEEGRRRFRSVEEVLTFDGAVDGRTAPRLVEAAAPFSAGAAELDRARLAPLKLLPVVGRQIHSADAIADSSATVLRQSARVAEAIDALDTGTPEARVEGLSRIRASAGELAATSAAVDLGPRRGLVGPLANGRRTVAGRLDELNRRLADGTAVLDSLNGLFTSDRQILVLGATNAEMRVGQGAVTQFGVVSVQGGELRFSRPMGRVALARPPAPVPVEDPDVGRNWPFLDASNLSYVGTTPRFDVVARRAAALVERTTGERFALVVQVDTVALSRLASLTGPVKVEASSAPLEGDALLEFLLHDQYAAITSLGGGRENTERREQISAVASEVMERIDGGSLSMGRLVEEMRRLGKSRNVLVHAIDPVLEQSVRAVGLEGGVPPETVTVGLLNAGANKLDQFVQVRVDLELQPRADQTRVTARVSVRNQTPAGEPAYIVGTQPEGTPPQGYAGFLVLEVPEAASALVPPQGEPLRVAGSDGRLQVMATYLRLARGERADQVFTFELPTGSEFVILPSGREPGVGWYLGDDRLGDDEPHRIRV</sequence>
<dbReference type="Pfam" id="PF13196">
    <property type="entry name" value="DUF4012"/>
    <property type="match status" value="1"/>
</dbReference>
<dbReference type="AlphaFoldDB" id="A0A6J4I1P5"/>
<dbReference type="InterPro" id="IPR025101">
    <property type="entry name" value="DUF4012"/>
</dbReference>